<dbReference type="InterPro" id="IPR015424">
    <property type="entry name" value="PyrdxlP-dep_Trfase"/>
</dbReference>
<dbReference type="SUPFAM" id="SSF53383">
    <property type="entry name" value="PLP-dependent transferases"/>
    <property type="match status" value="1"/>
</dbReference>
<dbReference type="InterPro" id="IPR015421">
    <property type="entry name" value="PyrdxlP-dep_Trfase_major"/>
</dbReference>
<accession>A0A0M3AKG9</accession>
<dbReference type="CDD" id="cd00609">
    <property type="entry name" value="AAT_like"/>
    <property type="match status" value="1"/>
</dbReference>
<evidence type="ECO:0000256" key="5">
    <source>
        <dbReference type="ARBA" id="ARBA00023163"/>
    </source>
</evidence>
<keyword evidence="5" id="KW-0804">Transcription</keyword>
<dbReference type="Pfam" id="PF00155">
    <property type="entry name" value="Aminotran_1_2"/>
    <property type="match status" value="1"/>
</dbReference>
<evidence type="ECO:0000259" key="6">
    <source>
        <dbReference type="PROSITE" id="PS50949"/>
    </source>
</evidence>
<evidence type="ECO:0000256" key="1">
    <source>
        <dbReference type="ARBA" id="ARBA00005384"/>
    </source>
</evidence>
<dbReference type="PANTHER" id="PTHR46577">
    <property type="entry name" value="HTH-TYPE TRANSCRIPTIONAL REGULATORY PROTEIN GABR"/>
    <property type="match status" value="1"/>
</dbReference>
<evidence type="ECO:0000256" key="3">
    <source>
        <dbReference type="ARBA" id="ARBA00023015"/>
    </source>
</evidence>
<keyword evidence="2" id="KW-0663">Pyridoxal phosphate</keyword>
<keyword evidence="4" id="KW-0238">DNA-binding</keyword>
<dbReference type="AlphaFoldDB" id="A0A0M3AKG9"/>
<dbReference type="Gene3D" id="3.40.640.10">
    <property type="entry name" value="Type I PLP-dependent aspartate aminotransferase-like (Major domain)"/>
    <property type="match status" value="1"/>
</dbReference>
<dbReference type="GO" id="GO:0003700">
    <property type="term" value="F:DNA-binding transcription factor activity"/>
    <property type="evidence" value="ECO:0007669"/>
    <property type="project" value="InterPro"/>
</dbReference>
<reference evidence="7 8" key="1">
    <citation type="submission" date="2015-04" db="EMBL/GenBank/DDBJ databases">
        <title>Genome sequence of aromatic hydrocarbons-degrading Sphingobium chungbukense DJ77.</title>
        <authorList>
            <person name="Kim Y.-C."/>
            <person name="Chae J.-C."/>
        </authorList>
    </citation>
    <scope>NUCLEOTIDE SEQUENCE [LARGE SCALE GENOMIC DNA]</scope>
    <source>
        <strain evidence="7 8">DJ77</strain>
    </source>
</reference>
<dbReference type="EMBL" id="LBIC01000010">
    <property type="protein sequence ID" value="KKW90335.1"/>
    <property type="molecule type" value="Genomic_DNA"/>
</dbReference>
<evidence type="ECO:0000313" key="7">
    <source>
        <dbReference type="EMBL" id="KKW90335.1"/>
    </source>
</evidence>
<dbReference type="GO" id="GO:0003677">
    <property type="term" value="F:DNA binding"/>
    <property type="evidence" value="ECO:0007669"/>
    <property type="project" value="UniProtKB-KW"/>
</dbReference>
<organism evidence="7 8">
    <name type="scientific">Sphingobium chungbukense</name>
    <dbReference type="NCBI Taxonomy" id="56193"/>
    <lineage>
        <taxon>Bacteria</taxon>
        <taxon>Pseudomonadati</taxon>
        <taxon>Pseudomonadota</taxon>
        <taxon>Alphaproteobacteria</taxon>
        <taxon>Sphingomonadales</taxon>
        <taxon>Sphingomonadaceae</taxon>
        <taxon>Sphingobium</taxon>
    </lineage>
</organism>
<dbReference type="InterPro" id="IPR036390">
    <property type="entry name" value="WH_DNA-bd_sf"/>
</dbReference>
<dbReference type="InterPro" id="IPR036388">
    <property type="entry name" value="WH-like_DNA-bd_sf"/>
</dbReference>
<gene>
    <name evidence="7" type="ORF">YP76_20245</name>
</gene>
<dbReference type="SMART" id="SM00345">
    <property type="entry name" value="HTH_GNTR"/>
    <property type="match status" value="1"/>
</dbReference>
<sequence>MEDARPAHEWRPTIQEGASPLYLAIAEVLATDIQKGVLVAGDRLPPQRALAEVLDIDFTTVSRAYKEATKRGLVEGRVGQGTYVRAGRSSRPAASLASGLVDMGMNLPPKFDDAALSAQLWAGIGDLEADGGMDLIMRYQDVGGTAIDRQAGVDWLADRLPDLSADRLLVCPGAQSALLSLVTALGAKDGPVAVEALTYPGFRSLAAHLSIELTPVAIDDEGLDPDDFRTVCRTRQPRILYCTPTLHNPTTATMSLERRMAIVAIAREYGVQIIEDDAYGKLSQSPLPPLVALAPESVYHVAGLSKCLSPALRIAYVVVPDLRASVRLSGAIRAATSIASPLGAAIASRWIDTGLADQVVTAIRAETEARRAIADRLLGPHGLVTAQNAFHSWLPLSSPWTRGEFAARLRQAGIGVVPSDSFAIVHPAEAVRLGLGASTTRERLTDSLSTILDLLEQSPAMSSLVV</sequence>
<comment type="similarity">
    <text evidence="1">In the C-terminal section; belongs to the class-I pyridoxal-phosphate-dependent aminotransferase family.</text>
</comment>
<dbReference type="RefSeq" id="WP_046765421.1">
    <property type="nucleotide sequence ID" value="NZ_LBIC01000010.1"/>
</dbReference>
<evidence type="ECO:0000256" key="4">
    <source>
        <dbReference type="ARBA" id="ARBA00023125"/>
    </source>
</evidence>
<dbReference type="CDD" id="cd07377">
    <property type="entry name" value="WHTH_GntR"/>
    <property type="match status" value="1"/>
</dbReference>
<dbReference type="GO" id="GO:0030170">
    <property type="term" value="F:pyridoxal phosphate binding"/>
    <property type="evidence" value="ECO:0007669"/>
    <property type="project" value="InterPro"/>
</dbReference>
<dbReference type="STRING" id="56193.YP76_20245"/>
<keyword evidence="3" id="KW-0805">Transcription regulation</keyword>
<feature type="domain" description="HTH gntR-type" evidence="6">
    <location>
        <begin position="19"/>
        <end position="87"/>
    </location>
</feature>
<keyword evidence="8" id="KW-1185">Reference proteome</keyword>
<evidence type="ECO:0000313" key="8">
    <source>
        <dbReference type="Proteomes" id="UP000033874"/>
    </source>
</evidence>
<dbReference type="InterPro" id="IPR051446">
    <property type="entry name" value="HTH_trans_reg/aminotransferase"/>
</dbReference>
<dbReference type="PATRIC" id="fig|56193.3.peg.4254"/>
<dbReference type="SUPFAM" id="SSF46785">
    <property type="entry name" value="Winged helix' DNA-binding domain"/>
    <property type="match status" value="1"/>
</dbReference>
<dbReference type="Pfam" id="PF00392">
    <property type="entry name" value="GntR"/>
    <property type="match status" value="1"/>
</dbReference>
<proteinExistence type="inferred from homology"/>
<comment type="caution">
    <text evidence="7">The sequence shown here is derived from an EMBL/GenBank/DDBJ whole genome shotgun (WGS) entry which is preliminary data.</text>
</comment>
<dbReference type="PANTHER" id="PTHR46577:SF1">
    <property type="entry name" value="HTH-TYPE TRANSCRIPTIONAL REGULATORY PROTEIN GABR"/>
    <property type="match status" value="1"/>
</dbReference>
<dbReference type="Gene3D" id="1.10.10.10">
    <property type="entry name" value="Winged helix-like DNA-binding domain superfamily/Winged helix DNA-binding domain"/>
    <property type="match status" value="1"/>
</dbReference>
<dbReference type="InterPro" id="IPR000524">
    <property type="entry name" value="Tscrpt_reg_HTH_GntR"/>
</dbReference>
<dbReference type="Proteomes" id="UP000033874">
    <property type="component" value="Unassembled WGS sequence"/>
</dbReference>
<evidence type="ECO:0000256" key="2">
    <source>
        <dbReference type="ARBA" id="ARBA00022898"/>
    </source>
</evidence>
<dbReference type="InterPro" id="IPR004839">
    <property type="entry name" value="Aminotransferase_I/II_large"/>
</dbReference>
<dbReference type="PROSITE" id="PS50949">
    <property type="entry name" value="HTH_GNTR"/>
    <property type="match status" value="1"/>
</dbReference>
<name>A0A0M3AKG9_9SPHN</name>
<protein>
    <submittedName>
        <fullName evidence="7">GntR family transcriptional regulator</fullName>
    </submittedName>
</protein>